<dbReference type="InterPro" id="IPR023424">
    <property type="entry name" value="OadG"/>
</dbReference>
<evidence type="ECO:0000256" key="11">
    <source>
        <dbReference type="ARBA" id="ARBA00023053"/>
    </source>
</evidence>
<dbReference type="HAMAP" id="MF_00404">
    <property type="entry name" value="OadG"/>
    <property type="match status" value="1"/>
</dbReference>
<keyword evidence="10 16" id="KW-1133">Transmembrane helix</keyword>
<keyword evidence="18" id="KW-0456">Lyase</keyword>
<keyword evidence="11 16" id="KW-0915">Sodium</keyword>
<comment type="subcellular location">
    <subcellularLocation>
        <location evidence="3 16 17">Cell membrane</location>
        <topology evidence="3 16 17">Single-pass membrane protein</topology>
    </subcellularLocation>
</comment>
<dbReference type="GO" id="GO:0008948">
    <property type="term" value="F:oxaloacetate decarboxylase activity"/>
    <property type="evidence" value="ECO:0007669"/>
    <property type="project" value="UniProtKB-EC"/>
</dbReference>
<keyword evidence="19" id="KW-1185">Reference proteome</keyword>
<evidence type="ECO:0000313" key="18">
    <source>
        <dbReference type="EMBL" id="MDR7122229.1"/>
    </source>
</evidence>
<comment type="cofactor">
    <cofactor evidence="1 16 17">
        <name>Na(+)</name>
        <dbReference type="ChEBI" id="CHEBI:29101"/>
    </cofactor>
</comment>
<keyword evidence="13 16" id="KW-0472">Membrane</keyword>
<keyword evidence="6 16" id="KW-0813">Transport</keyword>
<accession>A0ABU1W2S2</accession>
<comment type="function">
    <text evidence="2 16 17">Catalyzes the decarboxylation of oxaloacetate coupled to Na(+) translocation.</text>
</comment>
<evidence type="ECO:0000256" key="4">
    <source>
        <dbReference type="ARBA" id="ARBA00005844"/>
    </source>
</evidence>
<proteinExistence type="inferred from homology"/>
<evidence type="ECO:0000256" key="13">
    <source>
        <dbReference type="ARBA" id="ARBA00023136"/>
    </source>
</evidence>
<evidence type="ECO:0000256" key="6">
    <source>
        <dbReference type="ARBA" id="ARBA00022448"/>
    </source>
</evidence>
<keyword evidence="9 16" id="KW-1278">Translocase</keyword>
<organism evidence="18 19">
    <name type="scientific">Rheinheimera soli</name>
    <dbReference type="NCBI Taxonomy" id="443616"/>
    <lineage>
        <taxon>Bacteria</taxon>
        <taxon>Pseudomonadati</taxon>
        <taxon>Pseudomonadota</taxon>
        <taxon>Gammaproteobacteria</taxon>
        <taxon>Chromatiales</taxon>
        <taxon>Chromatiaceae</taxon>
        <taxon>Rheinheimera</taxon>
    </lineage>
</organism>
<sequence>MLMVVGMGVVFSFLMILVFAVQGMSRLLRHSSPTLPAAVGTTPQAAVSPSVVAAISAAIEHHQKQNKG</sequence>
<evidence type="ECO:0000256" key="2">
    <source>
        <dbReference type="ARBA" id="ARBA00003002"/>
    </source>
</evidence>
<evidence type="ECO:0000313" key="19">
    <source>
        <dbReference type="Proteomes" id="UP001257909"/>
    </source>
</evidence>
<evidence type="ECO:0000256" key="15">
    <source>
        <dbReference type="ARBA" id="ARBA00048176"/>
    </source>
</evidence>
<protein>
    <recommendedName>
        <fullName evidence="16">Probable oxaloacetate decarboxylase gamma chain</fullName>
        <ecNumber evidence="16">7.2.4.2</ecNumber>
    </recommendedName>
</protein>
<dbReference type="Pfam" id="PF04277">
    <property type="entry name" value="OAD_gamma"/>
    <property type="match status" value="1"/>
</dbReference>
<comment type="subunit">
    <text evidence="5 16">Heterotrimer of an alpha, a beta and a gamma subunit.</text>
</comment>
<reference evidence="18 19" key="1">
    <citation type="submission" date="2023-07" db="EMBL/GenBank/DDBJ databases">
        <title>Sorghum-associated microbial communities from plants grown in Nebraska, USA.</title>
        <authorList>
            <person name="Schachtman D."/>
        </authorList>
    </citation>
    <scope>NUCLEOTIDE SEQUENCE [LARGE SCALE GENOMIC DNA]</scope>
    <source>
        <strain evidence="18 19">4138</strain>
    </source>
</reference>
<comment type="caution">
    <text evidence="18">The sequence shown here is derived from an EMBL/GenBank/DDBJ whole genome shotgun (WGS) entry which is preliminary data.</text>
</comment>
<keyword evidence="8 16" id="KW-0812">Transmembrane</keyword>
<name>A0ABU1W2S2_9GAMM</name>
<comment type="similarity">
    <text evidence="4 16 17">Belongs to the OadG family.</text>
</comment>
<keyword evidence="7 16" id="KW-1003">Cell membrane</keyword>
<dbReference type="EMBL" id="JAVDWR010000013">
    <property type="protein sequence ID" value="MDR7122229.1"/>
    <property type="molecule type" value="Genomic_DNA"/>
</dbReference>
<evidence type="ECO:0000256" key="12">
    <source>
        <dbReference type="ARBA" id="ARBA00023065"/>
    </source>
</evidence>
<gene>
    <name evidence="16" type="primary">oadG</name>
    <name evidence="18" type="ORF">J2W69_003187</name>
</gene>
<evidence type="ECO:0000256" key="7">
    <source>
        <dbReference type="ARBA" id="ARBA00022475"/>
    </source>
</evidence>
<evidence type="ECO:0000256" key="10">
    <source>
        <dbReference type="ARBA" id="ARBA00022989"/>
    </source>
</evidence>
<evidence type="ECO:0000256" key="3">
    <source>
        <dbReference type="ARBA" id="ARBA00004162"/>
    </source>
</evidence>
<evidence type="ECO:0000256" key="9">
    <source>
        <dbReference type="ARBA" id="ARBA00022967"/>
    </source>
</evidence>
<dbReference type="Proteomes" id="UP001257909">
    <property type="component" value="Unassembled WGS sequence"/>
</dbReference>
<dbReference type="EC" id="7.2.4.2" evidence="16"/>
<dbReference type="NCBIfam" id="TIGR01195">
    <property type="entry name" value="oadG_fam"/>
    <property type="match status" value="1"/>
</dbReference>
<comment type="catalytic activity">
    <reaction evidence="15 16 17">
        <text>oxaloacetate + 2 Na(+)(in) + H(+) = pyruvate + 2 Na(+)(out) + CO2</text>
        <dbReference type="Rhea" id="RHEA:57724"/>
        <dbReference type="ChEBI" id="CHEBI:15361"/>
        <dbReference type="ChEBI" id="CHEBI:15378"/>
        <dbReference type="ChEBI" id="CHEBI:16452"/>
        <dbReference type="ChEBI" id="CHEBI:16526"/>
        <dbReference type="ChEBI" id="CHEBI:29101"/>
        <dbReference type="EC" id="7.2.4.2"/>
    </reaction>
</comment>
<evidence type="ECO:0000256" key="14">
    <source>
        <dbReference type="ARBA" id="ARBA00023201"/>
    </source>
</evidence>
<evidence type="ECO:0000256" key="1">
    <source>
        <dbReference type="ARBA" id="ARBA00001959"/>
    </source>
</evidence>
<evidence type="ECO:0000256" key="17">
    <source>
        <dbReference type="RuleBase" id="RU004278"/>
    </source>
</evidence>
<dbReference type="InterPro" id="IPR005899">
    <property type="entry name" value="Na_pump_deCOase"/>
</dbReference>
<keyword evidence="14 16" id="KW-0739">Sodium transport</keyword>
<evidence type="ECO:0000256" key="5">
    <source>
        <dbReference type="ARBA" id="ARBA00011869"/>
    </source>
</evidence>
<evidence type="ECO:0000256" key="8">
    <source>
        <dbReference type="ARBA" id="ARBA00022692"/>
    </source>
</evidence>
<keyword evidence="12 16" id="KW-0406">Ion transport</keyword>
<evidence type="ECO:0000256" key="16">
    <source>
        <dbReference type="HAMAP-Rule" id="MF_00404"/>
    </source>
</evidence>